<evidence type="ECO:0000256" key="3">
    <source>
        <dbReference type="ARBA" id="ARBA00022679"/>
    </source>
</evidence>
<dbReference type="InterPro" id="IPR011011">
    <property type="entry name" value="Znf_FYVE_PHD"/>
</dbReference>
<feature type="region of interest" description="Disordered" evidence="11">
    <location>
        <begin position="608"/>
        <end position="639"/>
    </location>
</feature>
<dbReference type="SMART" id="SM00249">
    <property type="entry name" value="PHD"/>
    <property type="match status" value="3"/>
</dbReference>
<dbReference type="Pfam" id="PF26054">
    <property type="entry name" value="PHD_G2E3"/>
    <property type="match status" value="1"/>
</dbReference>
<dbReference type="Pfam" id="PF13771">
    <property type="entry name" value="zf-HC5HC2H"/>
    <property type="match status" value="1"/>
</dbReference>
<feature type="compositionally biased region" description="Low complexity" evidence="11">
    <location>
        <begin position="570"/>
        <end position="581"/>
    </location>
</feature>
<keyword evidence="4" id="KW-0479">Metal-binding</keyword>
<dbReference type="GO" id="GO:0008270">
    <property type="term" value="F:zinc ion binding"/>
    <property type="evidence" value="ECO:0007669"/>
    <property type="project" value="UniProtKB-KW"/>
</dbReference>
<comment type="pathway">
    <text evidence="2">Protein modification; protein ubiquitination.</text>
</comment>
<feature type="domain" description="PHD-type" evidence="13">
    <location>
        <begin position="26"/>
        <end position="141"/>
    </location>
</feature>
<feature type="region of interest" description="Disordered" evidence="11">
    <location>
        <begin position="798"/>
        <end position="820"/>
    </location>
</feature>
<evidence type="ECO:0000256" key="9">
    <source>
        <dbReference type="PROSITE-ProRule" id="PRU00175"/>
    </source>
</evidence>
<dbReference type="InterPro" id="IPR001965">
    <property type="entry name" value="Znf_PHD"/>
</dbReference>
<dbReference type="InterPro" id="IPR042013">
    <property type="entry name" value="PHF7/G2E3_ePHD"/>
</dbReference>
<dbReference type="PROSITE" id="PS50089">
    <property type="entry name" value="ZF_RING_2"/>
    <property type="match status" value="1"/>
</dbReference>
<dbReference type="CDD" id="cd15669">
    <property type="entry name" value="ePHD_PHF7_G2E3_like"/>
    <property type="match status" value="1"/>
</dbReference>
<dbReference type="AlphaFoldDB" id="A0AAE1Q356"/>
<feature type="domain" description="RING-type" evidence="12">
    <location>
        <begin position="157"/>
        <end position="203"/>
    </location>
</feature>
<accession>A0AAE1Q356</accession>
<feature type="compositionally biased region" description="Low complexity" evidence="11">
    <location>
        <begin position="618"/>
        <end position="631"/>
    </location>
</feature>
<evidence type="ECO:0000256" key="6">
    <source>
        <dbReference type="ARBA" id="ARBA00022786"/>
    </source>
</evidence>
<protein>
    <recommendedName>
        <fullName evidence="16">PHD finger protein 7</fullName>
    </recommendedName>
</protein>
<feature type="region of interest" description="Disordered" evidence="11">
    <location>
        <begin position="542"/>
        <end position="587"/>
    </location>
</feature>
<dbReference type="PANTHER" id="PTHR12420:SF42">
    <property type="entry name" value="G2_M PHASE-SPECIFIC E3 UBIQUITIN-PROTEIN LIGASE"/>
    <property type="match status" value="1"/>
</dbReference>
<name>A0AAE1Q356_9EUCA</name>
<evidence type="ECO:0000256" key="7">
    <source>
        <dbReference type="ARBA" id="ARBA00022833"/>
    </source>
</evidence>
<dbReference type="Proteomes" id="UP001292094">
    <property type="component" value="Unassembled WGS sequence"/>
</dbReference>
<keyword evidence="6" id="KW-0833">Ubl conjugation pathway</keyword>
<evidence type="ECO:0000256" key="5">
    <source>
        <dbReference type="ARBA" id="ARBA00022771"/>
    </source>
</evidence>
<evidence type="ECO:0000259" key="12">
    <source>
        <dbReference type="PROSITE" id="PS50089"/>
    </source>
</evidence>
<dbReference type="InterPro" id="IPR001841">
    <property type="entry name" value="Znf_RING"/>
</dbReference>
<comment type="subcellular location">
    <subcellularLocation>
        <location evidence="1">Nucleus</location>
    </subcellularLocation>
</comment>
<dbReference type="InterPro" id="IPR051188">
    <property type="entry name" value="PHD-type_Zinc_Finger"/>
</dbReference>
<dbReference type="PANTHER" id="PTHR12420">
    <property type="entry name" value="PHD FINGER PROTEIN"/>
    <property type="match status" value="1"/>
</dbReference>
<comment type="caution">
    <text evidence="14">The sequence shown here is derived from an EMBL/GenBank/DDBJ whole genome shotgun (WGS) entry which is preliminary data.</text>
</comment>
<dbReference type="GO" id="GO:0005634">
    <property type="term" value="C:nucleus"/>
    <property type="evidence" value="ECO:0007669"/>
    <property type="project" value="TreeGrafter"/>
</dbReference>
<evidence type="ECO:0000256" key="11">
    <source>
        <dbReference type="SAM" id="MobiDB-lite"/>
    </source>
</evidence>
<dbReference type="InterPro" id="IPR034732">
    <property type="entry name" value="EPHD"/>
</dbReference>
<keyword evidence="5 9" id="KW-0863">Zinc-finger</keyword>
<evidence type="ECO:0000313" key="14">
    <source>
        <dbReference type="EMBL" id="KAK4319449.1"/>
    </source>
</evidence>
<gene>
    <name evidence="14" type="ORF">Pmani_009614</name>
</gene>
<feature type="compositionally biased region" description="Low complexity" evidence="11">
    <location>
        <begin position="704"/>
        <end position="719"/>
    </location>
</feature>
<keyword evidence="10" id="KW-0175">Coiled coil</keyword>
<evidence type="ECO:0000256" key="4">
    <source>
        <dbReference type="ARBA" id="ARBA00022723"/>
    </source>
</evidence>
<evidence type="ECO:0008006" key="16">
    <source>
        <dbReference type="Google" id="ProtNLM"/>
    </source>
</evidence>
<evidence type="ECO:0000256" key="2">
    <source>
        <dbReference type="ARBA" id="ARBA00004906"/>
    </source>
</evidence>
<dbReference type="PROSITE" id="PS51805">
    <property type="entry name" value="EPHD"/>
    <property type="match status" value="1"/>
</dbReference>
<evidence type="ECO:0000256" key="8">
    <source>
        <dbReference type="ARBA" id="ARBA00023242"/>
    </source>
</evidence>
<dbReference type="InterPro" id="IPR059102">
    <property type="entry name" value="PHD_PHF7/G2E3-like"/>
</dbReference>
<feature type="compositionally biased region" description="Polar residues" evidence="11">
    <location>
        <begin position="658"/>
        <end position="667"/>
    </location>
</feature>
<dbReference type="CDD" id="cd16448">
    <property type="entry name" value="RING-H2"/>
    <property type="match status" value="1"/>
</dbReference>
<feature type="compositionally biased region" description="Polar residues" evidence="11">
    <location>
        <begin position="798"/>
        <end position="808"/>
    </location>
</feature>
<organism evidence="14 15">
    <name type="scientific">Petrolisthes manimaculis</name>
    <dbReference type="NCBI Taxonomy" id="1843537"/>
    <lineage>
        <taxon>Eukaryota</taxon>
        <taxon>Metazoa</taxon>
        <taxon>Ecdysozoa</taxon>
        <taxon>Arthropoda</taxon>
        <taxon>Crustacea</taxon>
        <taxon>Multicrustacea</taxon>
        <taxon>Malacostraca</taxon>
        <taxon>Eumalacostraca</taxon>
        <taxon>Eucarida</taxon>
        <taxon>Decapoda</taxon>
        <taxon>Pleocyemata</taxon>
        <taxon>Anomura</taxon>
        <taxon>Galatheoidea</taxon>
        <taxon>Porcellanidae</taxon>
        <taxon>Petrolisthes</taxon>
    </lineage>
</organism>
<keyword evidence="8" id="KW-0539">Nucleus</keyword>
<feature type="compositionally biased region" description="Basic and acidic residues" evidence="11">
    <location>
        <begin position="685"/>
        <end position="700"/>
    </location>
</feature>
<feature type="coiled-coil region" evidence="10">
    <location>
        <begin position="420"/>
        <end position="454"/>
    </location>
</feature>
<feature type="region of interest" description="Disordered" evidence="11">
    <location>
        <begin position="655"/>
        <end position="728"/>
    </location>
</feature>
<dbReference type="EMBL" id="JAWZYT010000752">
    <property type="protein sequence ID" value="KAK4319449.1"/>
    <property type="molecule type" value="Genomic_DNA"/>
</dbReference>
<evidence type="ECO:0000313" key="15">
    <source>
        <dbReference type="Proteomes" id="UP001292094"/>
    </source>
</evidence>
<dbReference type="SUPFAM" id="SSF57850">
    <property type="entry name" value="RING/U-box"/>
    <property type="match status" value="1"/>
</dbReference>
<proteinExistence type="predicted"/>
<evidence type="ECO:0000259" key="13">
    <source>
        <dbReference type="PROSITE" id="PS51805"/>
    </source>
</evidence>
<dbReference type="SUPFAM" id="SSF57903">
    <property type="entry name" value="FYVE/PHD zinc finger"/>
    <property type="match status" value="1"/>
</dbReference>
<keyword evidence="7" id="KW-0862">Zinc</keyword>
<dbReference type="Gene3D" id="3.30.40.10">
    <property type="entry name" value="Zinc/RING finger domain, C3HC4 (zinc finger)"/>
    <property type="match status" value="2"/>
</dbReference>
<dbReference type="InterPro" id="IPR013083">
    <property type="entry name" value="Znf_RING/FYVE/PHD"/>
</dbReference>
<reference evidence="14" key="1">
    <citation type="submission" date="2023-11" db="EMBL/GenBank/DDBJ databases">
        <title>Genome assemblies of two species of porcelain crab, Petrolisthes cinctipes and Petrolisthes manimaculis (Anomura: Porcellanidae).</title>
        <authorList>
            <person name="Angst P."/>
        </authorList>
    </citation>
    <scope>NUCLEOTIDE SEQUENCE</scope>
    <source>
        <strain evidence="14">PB745_02</strain>
        <tissue evidence="14">Gill</tissue>
    </source>
</reference>
<keyword evidence="3" id="KW-0808">Transferase</keyword>
<evidence type="ECO:0000256" key="1">
    <source>
        <dbReference type="ARBA" id="ARBA00004123"/>
    </source>
</evidence>
<evidence type="ECO:0000256" key="10">
    <source>
        <dbReference type="SAM" id="Coils"/>
    </source>
</evidence>
<sequence>MYRSAMKKRTRKMKKRKQNIKVTTQPFTCIFCKIGAERELELGKLHTDGSHTVHYYCLLFSSGLPQNGDDEEGIMGFLPADIDKELHRGRKLKCCYCCRKGATIGCAEKMCRRTYHYSCGAKQYAAFRFSDDFRSYCRDHHIYPKDLKSRLTEGAECMICMDAMPRDIRSVVYASCCGAFLHKLCVQQLALSAGYFFKCPLCNDKETFLQEMQYSGIYVPEQDASWELEPNAFSDLLERPVHCDAVPCKCPDGPKMDEDGTRWEILLCSLCGSSGVHTACGGVPMSCREWTCPGCAKTLRESVQRMQSEVRQRRLARRSRMIANSPVGKESNLVGGDVYLMKKEDTELNVSVEDLEAKLHITPNKRKLEAAEISEATPSKLPLVEDEDEERDGRSVFEEEMEEGDIDWEKLHSFSSSINIRELEEAGEEIPLELEQLKNRAINTQERMAALRLTEDDIVKITKESSSAHFKENPVSRADIMRFYRYNLPLNRMLEVLDILKAVVALRKAKVAQFKEKNVRKCKRAKGTPNIKETLLKTAVSQSLIHSKRSPQVKGNGVDSLETQIGNQGSPFSNSNSPSPSRVHPDPVKLELQKGWTETNIKASMEVMKEESQTVTFPTSSPHTSSTSHSSGSIPKPLPENTKYIRQKLFPEVYPGLPNSSASSFTPRDSIDSQEKNGNKFQSSEVKHEKDEEKSRRNLDEMDTCSQTSRPSTSSNRTPALKTGSEYPTTSELGATLVTKSISTSNACYIGCRKRRKLLGVDGGKQLTLPDIIRKYKNQNTDKNEPPAKRQFVFYDTGGSQDSSSDNCHGTPKDFSGMESNNTKYMGSEWVEMKEHQSIFKGSQSMHIVFKGIKSKQTIFERINGHQCFSDKTSSDHDVSFRIESKENVVNSVTREQNVFRESNIKHSEQSASGGTEGILWCEDKQLNSDVIYDRELTDLEEEGAARTRRLIMDIGPFTGDTLLSFTRTEADYQKIKTPEVDLKPALYGMYSETSSEKSQQQQLHEEQLNLEKIQSRVENNFANQNCSKYLDSLFRPSFVVLQPLQVHYSIDSRIIVVTNNIIKVHGKVLYQLHIPSAAQVRKSYLKSLQRCSKEEKGESTERRKEG</sequence>
<keyword evidence="15" id="KW-1185">Reference proteome</keyword>
<feature type="compositionally biased region" description="Basic and acidic residues" evidence="11">
    <location>
        <begin position="669"/>
        <end position="678"/>
    </location>
</feature>